<dbReference type="OrthoDB" id="10568443at2759"/>
<name>A0A2Z6P0P5_TRISU</name>
<feature type="transmembrane region" description="Helical" evidence="1">
    <location>
        <begin position="347"/>
        <end position="366"/>
    </location>
</feature>
<reference evidence="3" key="1">
    <citation type="journal article" date="2017" name="Front. Plant Sci.">
        <title>Climate Clever Clovers: New Paradigm to Reduce the Environmental Footprint of Ruminants by Breeding Low Methanogenic Forages Utilizing Haplotype Variation.</title>
        <authorList>
            <person name="Kaur P."/>
            <person name="Appels R."/>
            <person name="Bayer P.E."/>
            <person name="Keeble-Gagnere G."/>
            <person name="Wang J."/>
            <person name="Hirakawa H."/>
            <person name="Shirasawa K."/>
            <person name="Vercoe P."/>
            <person name="Stefanova K."/>
            <person name="Durmic Z."/>
            <person name="Nichols P."/>
            <person name="Revell C."/>
            <person name="Isobe S.N."/>
            <person name="Edwards D."/>
            <person name="Erskine W."/>
        </authorList>
    </citation>
    <scope>NUCLEOTIDE SEQUENCE [LARGE SCALE GENOMIC DNA]</scope>
    <source>
        <strain evidence="3">cv. Daliak</strain>
    </source>
</reference>
<accession>A0A2Z6P0P5</accession>
<evidence type="ECO:0000313" key="3">
    <source>
        <dbReference type="Proteomes" id="UP000242715"/>
    </source>
</evidence>
<feature type="transmembrane region" description="Helical" evidence="1">
    <location>
        <begin position="424"/>
        <end position="447"/>
    </location>
</feature>
<keyword evidence="1" id="KW-0812">Transmembrane</keyword>
<keyword evidence="1" id="KW-1133">Transmembrane helix</keyword>
<dbReference type="AlphaFoldDB" id="A0A2Z6P0P5"/>
<organism evidence="2 3">
    <name type="scientific">Trifolium subterraneum</name>
    <name type="common">Subterranean clover</name>
    <dbReference type="NCBI Taxonomy" id="3900"/>
    <lineage>
        <taxon>Eukaryota</taxon>
        <taxon>Viridiplantae</taxon>
        <taxon>Streptophyta</taxon>
        <taxon>Embryophyta</taxon>
        <taxon>Tracheophyta</taxon>
        <taxon>Spermatophyta</taxon>
        <taxon>Magnoliopsida</taxon>
        <taxon>eudicotyledons</taxon>
        <taxon>Gunneridae</taxon>
        <taxon>Pentapetalae</taxon>
        <taxon>rosids</taxon>
        <taxon>fabids</taxon>
        <taxon>Fabales</taxon>
        <taxon>Fabaceae</taxon>
        <taxon>Papilionoideae</taxon>
        <taxon>50 kb inversion clade</taxon>
        <taxon>NPAAA clade</taxon>
        <taxon>Hologalegina</taxon>
        <taxon>IRL clade</taxon>
        <taxon>Trifolieae</taxon>
        <taxon>Trifolium</taxon>
    </lineage>
</organism>
<dbReference type="EMBL" id="DF973895">
    <property type="protein sequence ID" value="GAU42022.1"/>
    <property type="molecule type" value="Genomic_DNA"/>
</dbReference>
<evidence type="ECO:0000256" key="1">
    <source>
        <dbReference type="SAM" id="Phobius"/>
    </source>
</evidence>
<sequence length="545" mass="61693">MRLDYNFIFSVPNLVRSSCFATVTLAPVFSVPSAKDTVNTTSATSPQHLVPLFDPGGYVNVQEFWSTNQALLPPPKAPDRSFYSVVAFLYNNEFAKETLDYSAIWTLFSGFVSTCHVQVLRQVPYLIQFDRHFNFYTFSIASNIYKYFHKLCLESHVDALACYRNEWKSEAYGDSQCLLYLINFYANVGVYYAQKVFAEMPKQSNVTWLTFIQGFIDFGKSASHTYQWFVERPLLTSYNFLLFQDTKTLVKMLVANLQTSLQTFSLTLASVLFACHTFESLLFGTQGMASKVQNYSAILVKCKKLSYGSAFKFSDVSLGLALLVHNGHSNLLSFLVVNPFEYIAKPYSYMRALDCYGVVLLAMLIGKTSMKRIKSITIGCCKPIMQYQQGLLMAIMGGVFLTLELGILYYFPNNPIVEHVTKNLVFGLGVLRAMLNVVVIEIAYEVLHVSIKGGKTTFFQDAHIPFDWHESFSSMIQTHNSQNSIIDDLLFHPTLVCGNRLTALDMPSLWLPRSCSDYANSPWNKIVQSIRASSMAEVDSYFHLP</sequence>
<evidence type="ECO:0000313" key="2">
    <source>
        <dbReference type="EMBL" id="GAU42022.1"/>
    </source>
</evidence>
<keyword evidence="3" id="KW-1185">Reference proteome</keyword>
<feature type="transmembrane region" description="Helical" evidence="1">
    <location>
        <begin position="264"/>
        <end position="284"/>
    </location>
</feature>
<keyword evidence="1" id="KW-0472">Membrane</keyword>
<protein>
    <submittedName>
        <fullName evidence="2">Uncharacterized protein</fullName>
    </submittedName>
</protein>
<dbReference type="Proteomes" id="UP000242715">
    <property type="component" value="Unassembled WGS sequence"/>
</dbReference>
<feature type="transmembrane region" description="Helical" evidence="1">
    <location>
        <begin position="391"/>
        <end position="412"/>
    </location>
</feature>
<gene>
    <name evidence="2" type="ORF">TSUD_90560</name>
</gene>
<feature type="transmembrane region" description="Helical" evidence="1">
    <location>
        <begin position="305"/>
        <end position="327"/>
    </location>
</feature>
<proteinExistence type="predicted"/>